<dbReference type="EMBL" id="JBHTCR010000011">
    <property type="protein sequence ID" value="MFC7348584.1"/>
    <property type="molecule type" value="Genomic_DNA"/>
</dbReference>
<accession>A0ABW2M192</accession>
<name>A0ABW2M192_9FLAO</name>
<keyword evidence="2" id="KW-1185">Reference proteome</keyword>
<gene>
    <name evidence="1" type="ORF">ACFQO9_17850</name>
</gene>
<evidence type="ECO:0000313" key="1">
    <source>
        <dbReference type="EMBL" id="MFC7348584.1"/>
    </source>
</evidence>
<sequence>MSQQGLSRLKSGDFRLQLYDIVDNLFSNKKFCMVSQTLDPIDPYE</sequence>
<reference evidence="2" key="1">
    <citation type="journal article" date="2019" name="Int. J. Syst. Evol. Microbiol.">
        <title>The Global Catalogue of Microorganisms (GCM) 10K type strain sequencing project: providing services to taxonomists for standard genome sequencing and annotation.</title>
        <authorList>
            <consortium name="The Broad Institute Genomics Platform"/>
            <consortium name="The Broad Institute Genome Sequencing Center for Infectious Disease"/>
            <person name="Wu L."/>
            <person name="Ma J."/>
        </authorList>
    </citation>
    <scope>NUCLEOTIDE SEQUENCE [LARGE SCALE GENOMIC DNA]</scope>
    <source>
        <strain evidence="2">CCUG 54781</strain>
    </source>
</reference>
<evidence type="ECO:0000313" key="2">
    <source>
        <dbReference type="Proteomes" id="UP001596550"/>
    </source>
</evidence>
<evidence type="ECO:0008006" key="3">
    <source>
        <dbReference type="Google" id="ProtNLM"/>
    </source>
</evidence>
<dbReference type="Proteomes" id="UP001596550">
    <property type="component" value="Unassembled WGS sequence"/>
</dbReference>
<organism evidence="1 2">
    <name type="scientific">Chryseobacterium zhengzhouense</name>
    <dbReference type="NCBI Taxonomy" id="1636086"/>
    <lineage>
        <taxon>Bacteria</taxon>
        <taxon>Pseudomonadati</taxon>
        <taxon>Bacteroidota</taxon>
        <taxon>Flavobacteriia</taxon>
        <taxon>Flavobacteriales</taxon>
        <taxon>Weeksellaceae</taxon>
        <taxon>Chryseobacterium group</taxon>
        <taxon>Chryseobacterium</taxon>
    </lineage>
</organism>
<dbReference type="RefSeq" id="WP_378182560.1">
    <property type="nucleotide sequence ID" value="NZ_JBHTCR010000011.1"/>
</dbReference>
<comment type="caution">
    <text evidence="1">The sequence shown here is derived from an EMBL/GenBank/DDBJ whole genome shotgun (WGS) entry which is preliminary data.</text>
</comment>
<protein>
    <recommendedName>
        <fullName evidence="3">Transposase</fullName>
    </recommendedName>
</protein>
<proteinExistence type="predicted"/>